<name>A0ABR4JXC3_9EURO</name>
<organism evidence="3 4">
    <name type="scientific">Aspergillus pseudodeflectus</name>
    <dbReference type="NCBI Taxonomy" id="176178"/>
    <lineage>
        <taxon>Eukaryota</taxon>
        <taxon>Fungi</taxon>
        <taxon>Dikarya</taxon>
        <taxon>Ascomycota</taxon>
        <taxon>Pezizomycotina</taxon>
        <taxon>Eurotiomycetes</taxon>
        <taxon>Eurotiomycetidae</taxon>
        <taxon>Eurotiales</taxon>
        <taxon>Aspergillaceae</taxon>
        <taxon>Aspergillus</taxon>
        <taxon>Aspergillus subgen. Nidulantes</taxon>
    </lineage>
</organism>
<proteinExistence type="predicted"/>
<dbReference type="Pfam" id="PF00023">
    <property type="entry name" value="Ank"/>
    <property type="match status" value="1"/>
</dbReference>
<dbReference type="Pfam" id="PF12796">
    <property type="entry name" value="Ank_2"/>
    <property type="match status" value="1"/>
</dbReference>
<dbReference type="Gene3D" id="1.25.40.20">
    <property type="entry name" value="Ankyrin repeat-containing domain"/>
    <property type="match status" value="2"/>
</dbReference>
<keyword evidence="1" id="KW-0677">Repeat</keyword>
<dbReference type="InterPro" id="IPR036770">
    <property type="entry name" value="Ankyrin_rpt-contain_sf"/>
</dbReference>
<evidence type="ECO:0000313" key="4">
    <source>
        <dbReference type="Proteomes" id="UP001610444"/>
    </source>
</evidence>
<dbReference type="PANTHER" id="PTHR24198">
    <property type="entry name" value="ANKYRIN REPEAT AND PROTEIN KINASE DOMAIN-CONTAINING PROTEIN"/>
    <property type="match status" value="1"/>
</dbReference>
<keyword evidence="2" id="KW-0040">ANK repeat</keyword>
<gene>
    <name evidence="3" type="ORF">BJX68DRAFT_269593</name>
</gene>
<dbReference type="InterPro" id="IPR002110">
    <property type="entry name" value="Ankyrin_rpt"/>
</dbReference>
<dbReference type="SMART" id="SM00248">
    <property type="entry name" value="ANK"/>
    <property type="match status" value="7"/>
</dbReference>
<dbReference type="PANTHER" id="PTHR24198:SF165">
    <property type="entry name" value="ANKYRIN REPEAT-CONTAINING PROTEIN-RELATED"/>
    <property type="match status" value="1"/>
</dbReference>
<sequence length="528" mass="57932">MARLEHLPTELSQRIVCAVLDDVWNITHMSGFIALRRVCRKFNACIQQEISRFPINTFGCLHFPAATKLNLLHLVRTEDTADGKLMVLAITRAVQEAVLAKAQSNVVPEDVNLIERSRAQYSRAITTVVYRGFRSFYLDFLAGRVRGVHGILYQLTFQQSESHALAVLGAAQEGDVPMLKLLLSRNRFNPPPRLVDTFLGPLILAIHGEHMDAVKFLLARWDAHGDVDRPDAPNAEGDCPIHWAARIGSIPLVQLFLARMGGRAYLLVTVQAYLSQPLSNQDTTRAYPGMTPLDVAASAGKLDLVKYLAAIPGACRTGGGGLGASRRSTIYHAVCSKNIEVIEFLLAQPETVITASNPLDSPLVLATIFGRTDIVNILVEKGRVISEAERMATYHTCLLFAVSRGSAALFDYFFSKRGIPLDARLGDEGDNISLLTNAVIAAQDAMFERLVACDEIGADARQDALLVAARMGKVQMLRILLDAGNLGLESVPEFGRNAMWAARRHSDVVEMFRRYGIIDASVDIGIDE</sequence>
<dbReference type="EMBL" id="JBFXLR010000040">
    <property type="protein sequence ID" value="KAL2844704.1"/>
    <property type="molecule type" value="Genomic_DNA"/>
</dbReference>
<evidence type="ECO:0000256" key="1">
    <source>
        <dbReference type="ARBA" id="ARBA00022737"/>
    </source>
</evidence>
<evidence type="ECO:0000256" key="2">
    <source>
        <dbReference type="ARBA" id="ARBA00023043"/>
    </source>
</evidence>
<protein>
    <submittedName>
        <fullName evidence="3">Ankyrin repeat-containing domain protein</fullName>
    </submittedName>
</protein>
<dbReference type="Proteomes" id="UP001610444">
    <property type="component" value="Unassembled WGS sequence"/>
</dbReference>
<evidence type="ECO:0000313" key="3">
    <source>
        <dbReference type="EMBL" id="KAL2844704.1"/>
    </source>
</evidence>
<keyword evidence="4" id="KW-1185">Reference proteome</keyword>
<dbReference type="GeneID" id="98161551"/>
<comment type="caution">
    <text evidence="3">The sequence shown here is derived from an EMBL/GenBank/DDBJ whole genome shotgun (WGS) entry which is preliminary data.</text>
</comment>
<accession>A0ABR4JXC3</accession>
<reference evidence="3 4" key="1">
    <citation type="submission" date="2024-07" db="EMBL/GenBank/DDBJ databases">
        <title>Section-level genome sequencing and comparative genomics of Aspergillus sections Usti and Cavernicolus.</title>
        <authorList>
            <consortium name="Lawrence Berkeley National Laboratory"/>
            <person name="Nybo J.L."/>
            <person name="Vesth T.C."/>
            <person name="Theobald S."/>
            <person name="Frisvad J.C."/>
            <person name="Larsen T.O."/>
            <person name="Kjaerboelling I."/>
            <person name="Rothschild-Mancinelli K."/>
            <person name="Lyhne E.K."/>
            <person name="Kogle M.E."/>
            <person name="Barry K."/>
            <person name="Clum A."/>
            <person name="Na H."/>
            <person name="Ledsgaard L."/>
            <person name="Lin J."/>
            <person name="Lipzen A."/>
            <person name="Kuo A."/>
            <person name="Riley R."/>
            <person name="Mondo S."/>
            <person name="LaButti K."/>
            <person name="Haridas S."/>
            <person name="Pangalinan J."/>
            <person name="Salamov A.A."/>
            <person name="Simmons B.A."/>
            <person name="Magnuson J.K."/>
            <person name="Chen J."/>
            <person name="Drula E."/>
            <person name="Henrissat B."/>
            <person name="Wiebenga A."/>
            <person name="Lubbers R.J."/>
            <person name="Gomes A.C."/>
            <person name="Macurrencykelacurrency M.R."/>
            <person name="Stajich J."/>
            <person name="Grigoriev I.V."/>
            <person name="Mortensen U.H."/>
            <person name="De vries R.P."/>
            <person name="Baker S.E."/>
            <person name="Andersen M.R."/>
        </authorList>
    </citation>
    <scope>NUCLEOTIDE SEQUENCE [LARGE SCALE GENOMIC DNA]</scope>
    <source>
        <strain evidence="3 4">CBS 756.74</strain>
    </source>
</reference>
<dbReference type="RefSeq" id="XP_070896287.1">
    <property type="nucleotide sequence ID" value="XM_071046387.1"/>
</dbReference>
<dbReference type="SUPFAM" id="SSF48403">
    <property type="entry name" value="Ankyrin repeat"/>
    <property type="match status" value="2"/>
</dbReference>